<dbReference type="KEGG" id="cad:Curi_c02230"/>
<evidence type="ECO:0000313" key="1">
    <source>
        <dbReference type="EMBL" id="AFS77303.1"/>
    </source>
</evidence>
<dbReference type="RefSeq" id="WP_014966440.1">
    <property type="nucleotide sequence ID" value="NC_018664.1"/>
</dbReference>
<evidence type="ECO:0000313" key="2">
    <source>
        <dbReference type="Proteomes" id="UP000006094"/>
    </source>
</evidence>
<proteinExistence type="predicted"/>
<reference evidence="1 2" key="1">
    <citation type="journal article" date="2012" name="PLoS ONE">
        <title>The purine-utilizing bacterium Clostridium acidurici 9a: a genome-guided metabolic reconsideration.</title>
        <authorList>
            <person name="Hartwich K."/>
            <person name="Poehlein A."/>
            <person name="Daniel R."/>
        </authorList>
    </citation>
    <scope>NUCLEOTIDE SEQUENCE [LARGE SCALE GENOMIC DNA]</scope>
    <source>
        <strain evidence="2">ATCC 7906 / DSM 604 / BCRC 14475 / CIP 104303 / KCTC 5404 / NCIMB 10678 / 9a</strain>
    </source>
</reference>
<name>K0ATY2_GOTA9</name>
<keyword evidence="2" id="KW-1185">Reference proteome</keyword>
<dbReference type="OrthoDB" id="9798386at2"/>
<dbReference type="Proteomes" id="UP000006094">
    <property type="component" value="Chromosome"/>
</dbReference>
<sequence>MSKLFRPFISKSHIKNNPLAFNIVDKILANIGLYKFFKDKEALEDMTQMYVEYGDLYFNAGIAAL</sequence>
<dbReference type="HOGENOM" id="CLU_2841893_0_0_9"/>
<dbReference type="AlphaFoldDB" id="K0ATY2"/>
<organism evidence="1 2">
    <name type="scientific">Gottschalkia acidurici (strain ATCC 7906 / DSM 604 / BCRC 14475 / CIP 104303 / KCTC 5404 / NCIMB 10678 / 9a)</name>
    <name type="common">Clostridium acidurici</name>
    <dbReference type="NCBI Taxonomy" id="1128398"/>
    <lineage>
        <taxon>Bacteria</taxon>
        <taxon>Bacillati</taxon>
        <taxon>Bacillota</taxon>
        <taxon>Tissierellia</taxon>
        <taxon>Tissierellales</taxon>
        <taxon>Gottschalkiaceae</taxon>
        <taxon>Gottschalkia</taxon>
    </lineage>
</organism>
<gene>
    <name evidence="1" type="ordered locus">Curi_c02230</name>
</gene>
<accession>K0ATY2</accession>
<dbReference type="EMBL" id="CP003326">
    <property type="protein sequence ID" value="AFS77303.1"/>
    <property type="molecule type" value="Genomic_DNA"/>
</dbReference>
<protein>
    <submittedName>
        <fullName evidence="1">Uncharacterized protein</fullName>
    </submittedName>
</protein>